<dbReference type="SMART" id="SM01381">
    <property type="entry name" value="7TM_GPCR_Srsx"/>
    <property type="match status" value="1"/>
</dbReference>
<protein>
    <recommendedName>
        <fullName evidence="8">G-protein coupled receptors family 1 profile domain-containing protein</fullName>
    </recommendedName>
</protein>
<dbReference type="Pfam" id="PF10320">
    <property type="entry name" value="7TM_GPCR_Srsx"/>
    <property type="match status" value="1"/>
</dbReference>
<reference evidence="6 7" key="1">
    <citation type="submission" date="2018-11" db="EMBL/GenBank/DDBJ databases">
        <authorList>
            <consortium name="Pathogen Informatics"/>
        </authorList>
    </citation>
    <scope>NUCLEOTIDE SEQUENCE [LARGE SCALE GENOMIC DNA]</scope>
</reference>
<organism evidence="6 7">
    <name type="scientific">Strongylus vulgaris</name>
    <name type="common">Blood worm</name>
    <dbReference type="NCBI Taxonomy" id="40348"/>
    <lineage>
        <taxon>Eukaryota</taxon>
        <taxon>Metazoa</taxon>
        <taxon>Ecdysozoa</taxon>
        <taxon>Nematoda</taxon>
        <taxon>Chromadorea</taxon>
        <taxon>Rhabditida</taxon>
        <taxon>Rhabditina</taxon>
        <taxon>Rhabditomorpha</taxon>
        <taxon>Strongyloidea</taxon>
        <taxon>Strongylidae</taxon>
        <taxon>Strongylus</taxon>
    </lineage>
</organism>
<evidence type="ECO:0000313" key="6">
    <source>
        <dbReference type="EMBL" id="VDM69286.1"/>
    </source>
</evidence>
<gene>
    <name evidence="6" type="ORF">SVUK_LOCUS4284</name>
</gene>
<dbReference type="Proteomes" id="UP000270094">
    <property type="component" value="Unassembled WGS sequence"/>
</dbReference>
<keyword evidence="7" id="KW-1185">Reference proteome</keyword>
<feature type="transmembrane region" description="Helical" evidence="5">
    <location>
        <begin position="90"/>
        <end position="112"/>
    </location>
</feature>
<dbReference type="GO" id="GO:0004930">
    <property type="term" value="F:G protein-coupled receptor activity"/>
    <property type="evidence" value="ECO:0007669"/>
    <property type="project" value="InterPro"/>
</dbReference>
<sequence>QVVCTVSAGFHGLAQNIYLNGAAVINAVILVFYALFLQKVRRMSITDKNLKSIYRSLIVISLSVLLGSIATIVIGFMFNLVRTNLSGMEMSMIAGLPINLAMAGNFFVYYVVSEQYRDLFDQYLHLDILRKYFGSRKLQSRVFTIA</sequence>
<dbReference type="Gene3D" id="1.20.1070.10">
    <property type="entry name" value="Rhodopsin 7-helix transmembrane proteins"/>
    <property type="match status" value="1"/>
</dbReference>
<evidence type="ECO:0000256" key="2">
    <source>
        <dbReference type="ARBA" id="ARBA00022692"/>
    </source>
</evidence>
<comment type="subcellular location">
    <subcellularLocation>
        <location evidence="1">Membrane</location>
    </subcellularLocation>
</comment>
<evidence type="ECO:0000313" key="7">
    <source>
        <dbReference type="Proteomes" id="UP000270094"/>
    </source>
</evidence>
<dbReference type="OrthoDB" id="5820127at2759"/>
<feature type="transmembrane region" description="Helical" evidence="5">
    <location>
        <begin position="17"/>
        <end position="36"/>
    </location>
</feature>
<dbReference type="InterPro" id="IPR000276">
    <property type="entry name" value="GPCR_Rhodpsn"/>
</dbReference>
<dbReference type="EMBL" id="UYYB01011708">
    <property type="protein sequence ID" value="VDM69286.1"/>
    <property type="molecule type" value="Genomic_DNA"/>
</dbReference>
<accession>A0A3P7II71</accession>
<dbReference type="InterPro" id="IPR019424">
    <property type="entry name" value="7TM_GPCR_Srsx"/>
</dbReference>
<evidence type="ECO:0008006" key="8">
    <source>
        <dbReference type="Google" id="ProtNLM"/>
    </source>
</evidence>
<name>A0A3P7II71_STRVU</name>
<keyword evidence="4 5" id="KW-0472">Membrane</keyword>
<evidence type="ECO:0000256" key="4">
    <source>
        <dbReference type="ARBA" id="ARBA00023136"/>
    </source>
</evidence>
<dbReference type="GO" id="GO:0016020">
    <property type="term" value="C:membrane"/>
    <property type="evidence" value="ECO:0007669"/>
    <property type="project" value="UniProtKB-SubCell"/>
</dbReference>
<keyword evidence="2 5" id="KW-0812">Transmembrane</keyword>
<keyword evidence="3 5" id="KW-1133">Transmembrane helix</keyword>
<evidence type="ECO:0000256" key="5">
    <source>
        <dbReference type="SAM" id="Phobius"/>
    </source>
</evidence>
<feature type="transmembrane region" description="Helical" evidence="5">
    <location>
        <begin position="57"/>
        <end position="78"/>
    </location>
</feature>
<feature type="non-terminal residue" evidence="6">
    <location>
        <position position="1"/>
    </location>
</feature>
<dbReference type="AlphaFoldDB" id="A0A3P7II71"/>
<evidence type="ECO:0000256" key="1">
    <source>
        <dbReference type="ARBA" id="ARBA00004370"/>
    </source>
</evidence>
<evidence type="ECO:0000256" key="3">
    <source>
        <dbReference type="ARBA" id="ARBA00022989"/>
    </source>
</evidence>
<proteinExistence type="predicted"/>